<dbReference type="RefSeq" id="WP_202103815.1">
    <property type="nucleotide sequence ID" value="NZ_JAERTY010000008.1"/>
</dbReference>
<comment type="caution">
    <text evidence="2">The sequence shown here is derived from an EMBL/GenBank/DDBJ whole genome shotgun (WGS) entry which is preliminary data.</text>
</comment>
<name>A0ABS1R769_9SPHI</name>
<proteinExistence type="predicted"/>
<sequence length="246" mass="29088">MFDTFIEMNFDHAYRFASSIRDTVLSNNPEEYFLDFLDLDLEGTVKPKKETILHVFISNHVSFQFEYYVKKGEREEVANEFESLFKSYKHKYRKSRRKDYEYLLYLEKEFNNNILQKIVNETFQLLFSDRLFCMEFNKLVSEYVSELKFVDNPKILSSDGKVIRCAYFQSWVQKAIFYRDKGCCAICLSDLSGLLKTDFHKAIDHIVPINLGGTNDITNFQLICRSCNSKKSGKVIKTSKYYSPFF</sequence>
<dbReference type="Gene3D" id="1.10.30.50">
    <property type="match status" value="1"/>
</dbReference>
<dbReference type="PANTHER" id="PTHR33877:SF1">
    <property type="entry name" value="TYPE IV METHYL-DIRECTED RESTRICTION ENZYME ECOKMCRA"/>
    <property type="match status" value="1"/>
</dbReference>
<dbReference type="EMBL" id="JAERTY010000008">
    <property type="protein sequence ID" value="MBL1410110.1"/>
    <property type="molecule type" value="Genomic_DNA"/>
</dbReference>
<dbReference type="CDD" id="cd00085">
    <property type="entry name" value="HNHc"/>
    <property type="match status" value="1"/>
</dbReference>
<evidence type="ECO:0000313" key="2">
    <source>
        <dbReference type="EMBL" id="MBL1410110.1"/>
    </source>
</evidence>
<reference evidence="2 3" key="1">
    <citation type="submission" date="2021-01" db="EMBL/GenBank/DDBJ databases">
        <title>C459-1 draft genome sequence.</title>
        <authorList>
            <person name="Zhang X.-F."/>
        </authorList>
    </citation>
    <scope>NUCLEOTIDE SEQUENCE [LARGE SCALE GENOMIC DNA]</scope>
    <source>
        <strain evidence="3">C459-1</strain>
    </source>
</reference>
<keyword evidence="2" id="KW-0255">Endonuclease</keyword>
<feature type="domain" description="HNH nuclease" evidence="1">
    <location>
        <begin position="171"/>
        <end position="229"/>
    </location>
</feature>
<evidence type="ECO:0000313" key="3">
    <source>
        <dbReference type="Proteomes" id="UP000625283"/>
    </source>
</evidence>
<dbReference type="Proteomes" id="UP000625283">
    <property type="component" value="Unassembled WGS sequence"/>
</dbReference>
<dbReference type="Pfam" id="PF01844">
    <property type="entry name" value="HNH"/>
    <property type="match status" value="1"/>
</dbReference>
<accession>A0ABS1R769</accession>
<dbReference type="InterPro" id="IPR052892">
    <property type="entry name" value="NA-targeting_endonuclease"/>
</dbReference>
<dbReference type="PANTHER" id="PTHR33877">
    <property type="entry name" value="SLL1193 PROTEIN"/>
    <property type="match status" value="1"/>
</dbReference>
<protein>
    <submittedName>
        <fullName evidence="2">HNH endonuclease</fullName>
    </submittedName>
</protein>
<dbReference type="GO" id="GO:0004519">
    <property type="term" value="F:endonuclease activity"/>
    <property type="evidence" value="ECO:0007669"/>
    <property type="project" value="UniProtKB-KW"/>
</dbReference>
<dbReference type="InterPro" id="IPR003615">
    <property type="entry name" value="HNH_nuc"/>
</dbReference>
<gene>
    <name evidence="2" type="ORF">JKG61_15250</name>
</gene>
<dbReference type="SMART" id="SM00507">
    <property type="entry name" value="HNHc"/>
    <property type="match status" value="1"/>
</dbReference>
<keyword evidence="3" id="KW-1185">Reference proteome</keyword>
<dbReference type="InterPro" id="IPR002711">
    <property type="entry name" value="HNH"/>
</dbReference>
<keyword evidence="2" id="KW-0540">Nuclease</keyword>
<organism evidence="2 3">
    <name type="scientific">Sphingobacterium faecale</name>
    <dbReference type="NCBI Taxonomy" id="2803775"/>
    <lineage>
        <taxon>Bacteria</taxon>
        <taxon>Pseudomonadati</taxon>
        <taxon>Bacteroidota</taxon>
        <taxon>Sphingobacteriia</taxon>
        <taxon>Sphingobacteriales</taxon>
        <taxon>Sphingobacteriaceae</taxon>
        <taxon>Sphingobacterium</taxon>
    </lineage>
</organism>
<keyword evidence="2" id="KW-0378">Hydrolase</keyword>
<evidence type="ECO:0000259" key="1">
    <source>
        <dbReference type="SMART" id="SM00507"/>
    </source>
</evidence>